<dbReference type="Gene3D" id="3.40.109.10">
    <property type="entry name" value="NADH Oxidase"/>
    <property type="match status" value="2"/>
</dbReference>
<evidence type="ECO:0000313" key="3">
    <source>
        <dbReference type="EMBL" id="MBB6470811.1"/>
    </source>
</evidence>
<dbReference type="InterPro" id="IPR050627">
    <property type="entry name" value="Nitroreductase/BluB"/>
</dbReference>
<dbReference type="NCBIfam" id="NF047509">
    <property type="entry name" value="Rv3131_FMN_oxido"/>
    <property type="match status" value="1"/>
</dbReference>
<dbReference type="InterPro" id="IPR029479">
    <property type="entry name" value="Nitroreductase"/>
</dbReference>
<feature type="domain" description="Nitroreductase" evidence="2">
    <location>
        <begin position="113"/>
        <end position="303"/>
    </location>
</feature>
<organism evidence="3 4">
    <name type="scientific">Sphaerisporangium rubeum</name>
    <dbReference type="NCBI Taxonomy" id="321317"/>
    <lineage>
        <taxon>Bacteria</taxon>
        <taxon>Bacillati</taxon>
        <taxon>Actinomycetota</taxon>
        <taxon>Actinomycetes</taxon>
        <taxon>Streptosporangiales</taxon>
        <taxon>Streptosporangiaceae</taxon>
        <taxon>Sphaerisporangium</taxon>
    </lineage>
</organism>
<comment type="caution">
    <text evidence="3">The sequence shown here is derived from an EMBL/GenBank/DDBJ whole genome shotgun (WGS) entry which is preliminary data.</text>
</comment>
<reference evidence="3 4" key="1">
    <citation type="submission" date="2020-08" db="EMBL/GenBank/DDBJ databases">
        <title>Sequencing the genomes of 1000 actinobacteria strains.</title>
        <authorList>
            <person name="Klenk H.-P."/>
        </authorList>
    </citation>
    <scope>NUCLEOTIDE SEQUENCE [LARGE SCALE GENOMIC DNA]</scope>
    <source>
        <strain evidence="3 4">DSM 44936</strain>
    </source>
</reference>
<dbReference type="AlphaFoldDB" id="A0A7X0M5G8"/>
<dbReference type="GO" id="GO:0016491">
    <property type="term" value="F:oxidoreductase activity"/>
    <property type="evidence" value="ECO:0007669"/>
    <property type="project" value="InterPro"/>
</dbReference>
<dbReference type="Proteomes" id="UP000555564">
    <property type="component" value="Unassembled WGS sequence"/>
</dbReference>
<dbReference type="RefSeq" id="WP_184978120.1">
    <property type="nucleotide sequence ID" value="NZ_BAAALO010000006.1"/>
</dbReference>
<name>A0A7X0M5G8_9ACTN</name>
<accession>A0A7X0M5G8</accession>
<protein>
    <submittedName>
        <fullName evidence="3">Nitroreductase</fullName>
    </submittedName>
</protein>
<evidence type="ECO:0000256" key="1">
    <source>
        <dbReference type="SAM" id="MobiDB-lite"/>
    </source>
</evidence>
<evidence type="ECO:0000259" key="2">
    <source>
        <dbReference type="Pfam" id="PF00881"/>
    </source>
</evidence>
<dbReference type="PANTHER" id="PTHR23026:SF123">
    <property type="entry name" value="NAD(P)H NITROREDUCTASE RV3131-RELATED"/>
    <property type="match status" value="1"/>
</dbReference>
<evidence type="ECO:0000313" key="4">
    <source>
        <dbReference type="Proteomes" id="UP000555564"/>
    </source>
</evidence>
<sequence length="322" mass="35086">MTNHLRSAVEAAVWAPSLHNSQPWSFVIEGDEIRVRADPERWSRAGDPEGREQLISCGAALFTIRTALRAAGLRPVVTVLPDPDRPAVLASVRADGPMDADEQVKLMNEQIPARRTHRAGFADEPVPQDLVTALVKQAEAEGAHLLLVEQDAAVRALAAITAAAQEIQAGDRAFTLESVKWGRPPGSRHGDGVPAAAYPRDPRRTSPHFAQRDYAHGNAWGTGEDRGDETATGLVAMITTRADDRRDWIAAGQALQRVLLHAAANGVRAAFHTQALERPLLRAFIREELCAGEHPQMILRLGHTGTETHGVRRPVHEVLDEK</sequence>
<dbReference type="EMBL" id="JACHIU010000001">
    <property type="protein sequence ID" value="MBB6470811.1"/>
    <property type="molecule type" value="Genomic_DNA"/>
</dbReference>
<dbReference type="PANTHER" id="PTHR23026">
    <property type="entry name" value="NADPH NITROREDUCTASE"/>
    <property type="match status" value="1"/>
</dbReference>
<keyword evidence="4" id="KW-1185">Reference proteome</keyword>
<gene>
    <name evidence="3" type="ORF">BJ992_000242</name>
</gene>
<proteinExistence type="predicted"/>
<dbReference type="Pfam" id="PF00881">
    <property type="entry name" value="Nitroreductase"/>
    <property type="match status" value="1"/>
</dbReference>
<feature type="region of interest" description="Disordered" evidence="1">
    <location>
        <begin position="182"/>
        <end position="208"/>
    </location>
</feature>
<dbReference type="SUPFAM" id="SSF55469">
    <property type="entry name" value="FMN-dependent nitroreductase-like"/>
    <property type="match status" value="2"/>
</dbReference>
<dbReference type="InterPro" id="IPR000415">
    <property type="entry name" value="Nitroreductase-like"/>
</dbReference>